<name>A0A3B0Y1C9_9ZZZZ</name>
<dbReference type="EMBL" id="UOFL01000058">
    <property type="protein sequence ID" value="VAW74475.1"/>
    <property type="molecule type" value="Genomic_DNA"/>
</dbReference>
<evidence type="ECO:0000313" key="2">
    <source>
        <dbReference type="EMBL" id="VAW74475.1"/>
    </source>
</evidence>
<sequence length="99" mass="11394">MKRLALICMLMFNMSVWSEALTVRSIVETGSQQDSGKRPSRGMTKDDVEKNFGAPIAKKDPVGLNLKRKHHRAITRWVYQNFLVVFDSNHVIATVHRRK</sequence>
<organism evidence="2">
    <name type="scientific">hydrothermal vent metagenome</name>
    <dbReference type="NCBI Taxonomy" id="652676"/>
    <lineage>
        <taxon>unclassified sequences</taxon>
        <taxon>metagenomes</taxon>
        <taxon>ecological metagenomes</taxon>
    </lineage>
</organism>
<evidence type="ECO:0000256" key="1">
    <source>
        <dbReference type="SAM" id="MobiDB-lite"/>
    </source>
</evidence>
<proteinExistence type="predicted"/>
<protein>
    <recommendedName>
        <fullName evidence="3">Lipoprotein SmpA/OmlA domain-containing protein</fullName>
    </recommendedName>
</protein>
<evidence type="ECO:0008006" key="3">
    <source>
        <dbReference type="Google" id="ProtNLM"/>
    </source>
</evidence>
<reference evidence="2" key="1">
    <citation type="submission" date="2018-06" db="EMBL/GenBank/DDBJ databases">
        <authorList>
            <person name="Zhirakovskaya E."/>
        </authorList>
    </citation>
    <scope>NUCLEOTIDE SEQUENCE</scope>
</reference>
<accession>A0A3B0Y1C9</accession>
<gene>
    <name evidence="2" type="ORF">MNBD_GAMMA12-198</name>
</gene>
<feature type="region of interest" description="Disordered" evidence="1">
    <location>
        <begin position="28"/>
        <end position="54"/>
    </location>
</feature>
<dbReference type="AlphaFoldDB" id="A0A3B0Y1C9"/>